<evidence type="ECO:0000256" key="3">
    <source>
        <dbReference type="ARBA" id="ARBA00023125"/>
    </source>
</evidence>
<evidence type="ECO:0000256" key="2">
    <source>
        <dbReference type="ARBA" id="ARBA00023015"/>
    </source>
</evidence>
<feature type="domain" description="HTH merR-type" evidence="5">
    <location>
        <begin position="1"/>
        <end position="69"/>
    </location>
</feature>
<reference evidence="6 7" key="1">
    <citation type="submission" date="2015-06" db="EMBL/GenBank/DDBJ databases">
        <title>Genome sequence of Pseudoalteromonas aliena.</title>
        <authorList>
            <person name="Xie B.-B."/>
            <person name="Rong J.-C."/>
            <person name="Qin Q.-L."/>
            <person name="Zhang Y.-Z."/>
        </authorList>
    </citation>
    <scope>NUCLEOTIDE SEQUENCE [LARGE SCALE GENOMIC DNA]</scope>
    <source>
        <strain evidence="6 7">SW19</strain>
    </source>
</reference>
<proteinExistence type="predicted"/>
<protein>
    <submittedName>
        <fullName evidence="6">MerR family transcriptional regulator, copper efflux regulator</fullName>
    </submittedName>
</protein>
<dbReference type="PRINTS" id="PR00040">
    <property type="entry name" value="HTHMERR"/>
</dbReference>
<dbReference type="PANTHER" id="PTHR30204:SF69">
    <property type="entry name" value="MERR-FAMILY TRANSCRIPTIONAL REGULATOR"/>
    <property type="match status" value="1"/>
</dbReference>
<evidence type="ECO:0000256" key="1">
    <source>
        <dbReference type="ARBA" id="ARBA00022491"/>
    </source>
</evidence>
<evidence type="ECO:0000313" key="6">
    <source>
        <dbReference type="EMBL" id="MBE0359078.1"/>
    </source>
</evidence>
<keyword evidence="1" id="KW-0678">Repressor</keyword>
<dbReference type="SUPFAM" id="SSF46955">
    <property type="entry name" value="Putative DNA-binding domain"/>
    <property type="match status" value="1"/>
</dbReference>
<dbReference type="SMART" id="SM00422">
    <property type="entry name" value="HTH_MERR"/>
    <property type="match status" value="1"/>
</dbReference>
<dbReference type="PROSITE" id="PS50937">
    <property type="entry name" value="HTH_MERR_2"/>
    <property type="match status" value="1"/>
</dbReference>
<dbReference type="EMBL" id="AQGU01000025">
    <property type="protein sequence ID" value="MBE0359078.1"/>
    <property type="molecule type" value="Genomic_DNA"/>
</dbReference>
<keyword evidence="4" id="KW-0804">Transcription</keyword>
<evidence type="ECO:0000256" key="4">
    <source>
        <dbReference type="ARBA" id="ARBA00023163"/>
    </source>
</evidence>
<keyword evidence="7" id="KW-1185">Reference proteome</keyword>
<comment type="caution">
    <text evidence="6">The sequence shown here is derived from an EMBL/GenBank/DDBJ whole genome shotgun (WGS) entry which is preliminary data.</text>
</comment>
<evidence type="ECO:0000313" key="7">
    <source>
        <dbReference type="Proteomes" id="UP000648482"/>
    </source>
</evidence>
<dbReference type="PANTHER" id="PTHR30204">
    <property type="entry name" value="REDOX-CYCLING DRUG-SENSING TRANSCRIPTIONAL ACTIVATOR SOXR"/>
    <property type="match status" value="1"/>
</dbReference>
<dbReference type="InterPro" id="IPR000551">
    <property type="entry name" value="MerR-type_HTH_dom"/>
</dbReference>
<dbReference type="Pfam" id="PF13411">
    <property type="entry name" value="MerR_1"/>
    <property type="match status" value="1"/>
</dbReference>
<accession>A0ABR9DY64</accession>
<dbReference type="InterPro" id="IPR009061">
    <property type="entry name" value="DNA-bd_dom_put_sf"/>
</dbReference>
<keyword evidence="3" id="KW-0238">DNA-binding</keyword>
<gene>
    <name evidence="6" type="primary">cueR</name>
    <name evidence="6" type="ORF">PALI_a0279</name>
</gene>
<evidence type="ECO:0000259" key="5">
    <source>
        <dbReference type="PROSITE" id="PS50937"/>
    </source>
</evidence>
<keyword evidence="2" id="KW-0805">Transcription regulation</keyword>
<sequence>MKIGTLSSKTGFGIHTIRYYEKQGLIKKPEKDESGHRSYDLMDVDVLNWVSCMKNSGMSLSEIKKYTKAFYENEHMLCVAFLEEHLGKLQIQKNNIDHYIEVTKNKIYRFKNA</sequence>
<name>A0ABR9DY64_9GAMM</name>
<organism evidence="6 7">
    <name type="scientific">Pseudoalteromonas aliena SW19</name>
    <dbReference type="NCBI Taxonomy" id="1314866"/>
    <lineage>
        <taxon>Bacteria</taxon>
        <taxon>Pseudomonadati</taxon>
        <taxon>Pseudomonadota</taxon>
        <taxon>Gammaproteobacteria</taxon>
        <taxon>Alteromonadales</taxon>
        <taxon>Pseudoalteromonadaceae</taxon>
        <taxon>Pseudoalteromonas</taxon>
    </lineage>
</organism>
<dbReference type="Gene3D" id="1.10.1660.10">
    <property type="match status" value="1"/>
</dbReference>
<dbReference type="InterPro" id="IPR047057">
    <property type="entry name" value="MerR_fam"/>
</dbReference>
<dbReference type="RefSeq" id="WP_138585557.1">
    <property type="nucleotide sequence ID" value="NZ_AQGU01000025.1"/>
</dbReference>
<dbReference type="Proteomes" id="UP000648482">
    <property type="component" value="Unassembled WGS sequence"/>
</dbReference>